<keyword evidence="3" id="KW-0936">Ethylene signaling pathway</keyword>
<accession>A0AAW1J679</accession>
<evidence type="ECO:0000256" key="1">
    <source>
        <dbReference type="ARBA" id="ARBA00004123"/>
    </source>
</evidence>
<keyword evidence="6" id="KW-0804">Transcription</keyword>
<keyword evidence="5" id="KW-0238">DNA-binding</keyword>
<dbReference type="SUPFAM" id="SSF54171">
    <property type="entry name" value="DNA-binding domain"/>
    <property type="match status" value="1"/>
</dbReference>
<evidence type="ECO:0000313" key="12">
    <source>
        <dbReference type="Proteomes" id="UP001443914"/>
    </source>
</evidence>
<evidence type="ECO:0000256" key="8">
    <source>
        <dbReference type="SAM" id="MobiDB-lite"/>
    </source>
</evidence>
<dbReference type="CDD" id="cd00018">
    <property type="entry name" value="AP2"/>
    <property type="match status" value="1"/>
</dbReference>
<dbReference type="Proteomes" id="UP001443914">
    <property type="component" value="Unassembled WGS sequence"/>
</dbReference>
<dbReference type="GO" id="GO:0003700">
    <property type="term" value="F:DNA-binding transcription factor activity"/>
    <property type="evidence" value="ECO:0007669"/>
    <property type="project" value="InterPro"/>
</dbReference>
<dbReference type="PROSITE" id="PS50863">
    <property type="entry name" value="B3"/>
    <property type="match status" value="1"/>
</dbReference>
<evidence type="ECO:0000256" key="5">
    <source>
        <dbReference type="ARBA" id="ARBA00023125"/>
    </source>
</evidence>
<feature type="region of interest" description="Disordered" evidence="8">
    <location>
        <begin position="1"/>
        <end position="27"/>
    </location>
</feature>
<feature type="compositionally biased region" description="Polar residues" evidence="8">
    <location>
        <begin position="1"/>
        <end position="11"/>
    </location>
</feature>
<dbReference type="Gene3D" id="2.40.330.10">
    <property type="entry name" value="DNA-binding pseudobarrel domain"/>
    <property type="match status" value="1"/>
</dbReference>
<dbReference type="GO" id="GO:0003677">
    <property type="term" value="F:DNA binding"/>
    <property type="evidence" value="ECO:0007669"/>
    <property type="project" value="UniProtKB-KW"/>
</dbReference>
<evidence type="ECO:0000256" key="2">
    <source>
        <dbReference type="ARBA" id="ARBA00009089"/>
    </source>
</evidence>
<evidence type="ECO:0000313" key="11">
    <source>
        <dbReference type="EMBL" id="KAK9698574.1"/>
    </source>
</evidence>
<sequence>MDETPTNSEASDSPPRQRCKPTSRYKGVVPQANGNWGAQIYANHQRIWLGTFKTEDMAGAAYDSAAIQLRHGNSSDPHRNFPLNELTVHEPAFQSKYTSDQVLNMIKDGSYQTKFYEYLSISQVNGLHSDPCSSTQSNKKEGYFCRELFRKELTPSDVGKLNRLVIPKRYALKYFDPEELLRSGLQSRGDEKGGDFELTFYDKLRRSWKFRYCYWQSSSSYVFTRGWNSFVREKNLKSRDIVAFYICEIREKDENGDDVVKKFYMIDVVGFNASDVNEEISLTMPKLEDDVNDEISLTKTKLEDDHNDELRAKKGKLEEEIVENEVKGIRLFGVELFPQNSVSDI</sequence>
<evidence type="ECO:0000256" key="6">
    <source>
        <dbReference type="ARBA" id="ARBA00023163"/>
    </source>
</evidence>
<keyword evidence="7" id="KW-0539">Nucleus</keyword>
<organism evidence="11 12">
    <name type="scientific">Saponaria officinalis</name>
    <name type="common">Common soapwort</name>
    <name type="synonym">Lychnis saponaria</name>
    <dbReference type="NCBI Taxonomy" id="3572"/>
    <lineage>
        <taxon>Eukaryota</taxon>
        <taxon>Viridiplantae</taxon>
        <taxon>Streptophyta</taxon>
        <taxon>Embryophyta</taxon>
        <taxon>Tracheophyta</taxon>
        <taxon>Spermatophyta</taxon>
        <taxon>Magnoliopsida</taxon>
        <taxon>eudicotyledons</taxon>
        <taxon>Gunneridae</taxon>
        <taxon>Pentapetalae</taxon>
        <taxon>Caryophyllales</taxon>
        <taxon>Caryophyllaceae</taxon>
        <taxon>Caryophylleae</taxon>
        <taxon>Saponaria</taxon>
    </lineage>
</organism>
<dbReference type="GO" id="GO:0009873">
    <property type="term" value="P:ethylene-activated signaling pathway"/>
    <property type="evidence" value="ECO:0007669"/>
    <property type="project" value="UniProtKB-KW"/>
</dbReference>
<dbReference type="PANTHER" id="PTHR31140">
    <property type="entry name" value="B3 DOMAIN-CONTAINING TRANSCRIPTION FACTOR ABI3"/>
    <property type="match status" value="1"/>
</dbReference>
<dbReference type="InterPro" id="IPR015300">
    <property type="entry name" value="DNA-bd_pseudobarrel_sf"/>
</dbReference>
<dbReference type="Gene3D" id="3.30.730.10">
    <property type="entry name" value="AP2/ERF domain"/>
    <property type="match status" value="1"/>
</dbReference>
<keyword evidence="4" id="KW-0805">Transcription regulation</keyword>
<evidence type="ECO:0000256" key="7">
    <source>
        <dbReference type="ARBA" id="ARBA00023242"/>
    </source>
</evidence>
<comment type="similarity">
    <text evidence="2">Belongs to the AP2/ERF transcription factor family. RAV subfamily.</text>
</comment>
<dbReference type="InterPro" id="IPR003340">
    <property type="entry name" value="B3_DNA-bd"/>
</dbReference>
<dbReference type="CDD" id="cd10017">
    <property type="entry name" value="B3_DNA"/>
    <property type="match status" value="1"/>
</dbReference>
<dbReference type="PANTHER" id="PTHR31140:SF156">
    <property type="entry name" value="TF-B3 DOMAIN-CONTAINING PROTEIN"/>
    <property type="match status" value="1"/>
</dbReference>
<dbReference type="AlphaFoldDB" id="A0AAW1J679"/>
<comment type="subcellular location">
    <subcellularLocation>
        <location evidence="1">Nucleus</location>
    </subcellularLocation>
</comment>
<dbReference type="InterPro" id="IPR016177">
    <property type="entry name" value="DNA-bd_dom_sf"/>
</dbReference>
<dbReference type="InterPro" id="IPR001471">
    <property type="entry name" value="AP2/ERF_dom"/>
</dbReference>
<dbReference type="InterPro" id="IPR044800">
    <property type="entry name" value="LEC2-like"/>
</dbReference>
<reference evidence="11" key="1">
    <citation type="submission" date="2024-03" db="EMBL/GenBank/DDBJ databases">
        <title>WGS assembly of Saponaria officinalis var. Norfolk2.</title>
        <authorList>
            <person name="Jenkins J."/>
            <person name="Shu S."/>
            <person name="Grimwood J."/>
            <person name="Barry K."/>
            <person name="Goodstein D."/>
            <person name="Schmutz J."/>
            <person name="Leebens-Mack J."/>
            <person name="Osbourn A."/>
        </authorList>
    </citation>
    <scope>NUCLEOTIDE SEQUENCE [LARGE SCALE GENOMIC DNA]</scope>
    <source>
        <strain evidence="11">JIC</strain>
    </source>
</reference>
<dbReference type="PROSITE" id="PS51032">
    <property type="entry name" value="AP2_ERF"/>
    <property type="match status" value="1"/>
</dbReference>
<feature type="domain" description="TF-B3" evidence="9">
    <location>
        <begin position="149"/>
        <end position="266"/>
    </location>
</feature>
<comment type="caution">
    <text evidence="11">The sequence shown here is derived from an EMBL/GenBank/DDBJ whole genome shotgun (WGS) entry which is preliminary data.</text>
</comment>
<evidence type="ECO:0000256" key="3">
    <source>
        <dbReference type="ARBA" id="ARBA00022745"/>
    </source>
</evidence>
<dbReference type="SMART" id="SM01019">
    <property type="entry name" value="B3"/>
    <property type="match status" value="1"/>
</dbReference>
<proteinExistence type="inferred from homology"/>
<evidence type="ECO:0000259" key="10">
    <source>
        <dbReference type="PROSITE" id="PS51032"/>
    </source>
</evidence>
<dbReference type="InterPro" id="IPR036955">
    <property type="entry name" value="AP2/ERF_dom_sf"/>
</dbReference>
<protein>
    <submittedName>
        <fullName evidence="11">Uncharacterized protein</fullName>
    </submittedName>
</protein>
<keyword evidence="12" id="KW-1185">Reference proteome</keyword>
<dbReference type="FunFam" id="3.30.730.10:FF:000008">
    <property type="entry name" value="AP2 domain-containing protein RAP2.8"/>
    <property type="match status" value="1"/>
</dbReference>
<evidence type="ECO:0000256" key="4">
    <source>
        <dbReference type="ARBA" id="ARBA00023015"/>
    </source>
</evidence>
<dbReference type="SUPFAM" id="SSF101936">
    <property type="entry name" value="DNA-binding pseudobarrel domain"/>
    <property type="match status" value="1"/>
</dbReference>
<dbReference type="Pfam" id="PF02362">
    <property type="entry name" value="B3"/>
    <property type="match status" value="1"/>
</dbReference>
<evidence type="ECO:0000259" key="9">
    <source>
        <dbReference type="PROSITE" id="PS50863"/>
    </source>
</evidence>
<name>A0AAW1J679_SAPOF</name>
<dbReference type="SMART" id="SM00380">
    <property type="entry name" value="AP2"/>
    <property type="match status" value="1"/>
</dbReference>
<dbReference type="EMBL" id="JBDFQZ010000008">
    <property type="protein sequence ID" value="KAK9698574.1"/>
    <property type="molecule type" value="Genomic_DNA"/>
</dbReference>
<feature type="domain" description="AP2/ERF" evidence="10">
    <location>
        <begin position="24"/>
        <end position="82"/>
    </location>
</feature>
<dbReference type="GO" id="GO:0005634">
    <property type="term" value="C:nucleus"/>
    <property type="evidence" value="ECO:0007669"/>
    <property type="project" value="UniProtKB-SubCell"/>
</dbReference>
<gene>
    <name evidence="11" type="ORF">RND81_08G114100</name>
</gene>